<evidence type="ECO:0000256" key="1">
    <source>
        <dbReference type="SAM" id="SignalP"/>
    </source>
</evidence>
<evidence type="ECO:0000313" key="3">
    <source>
        <dbReference type="Proteomes" id="UP000032568"/>
    </source>
</evidence>
<accession>A0AAE9YR17</accession>
<feature type="signal peptide" evidence="1">
    <location>
        <begin position="1"/>
        <end position="23"/>
    </location>
</feature>
<keyword evidence="1" id="KW-0732">Signal</keyword>
<sequence>MLKKIRLLSIILVLPLFSTTLLASDYVKATPSSIDINESVTIDWSNYYLSNTYPNPTYNLYVNKPSGEPRHKYRSGLTTTSDVRGPNTISGQQTIEVEVCDQNGQNCITNSDGRVNVFVDHDCILRGSGFGYYYYCDGNLITQSIVNNALVESKISGFISVKDRLYWKYEIKDGQGERYAWYTNCRSGGQPERVTELIENNGDRIDSFFARHNDGKSEWYFFDATWNRSFERVKYHSNC</sequence>
<dbReference type="Proteomes" id="UP000032568">
    <property type="component" value="Chromosome"/>
</dbReference>
<evidence type="ECO:0000313" key="2">
    <source>
        <dbReference type="EMBL" id="WDD99286.1"/>
    </source>
</evidence>
<reference evidence="2 3" key="1">
    <citation type="journal article" date="2015" name="Genome Announc.">
        <title>Draft Genome Sequences of Marine Isolates of Thalassomonas viridans and Thalassomonas actiniarum.</title>
        <authorList>
            <person name="Olonade I."/>
            <person name="van Zyl L.J."/>
            <person name="Trindade M."/>
        </authorList>
    </citation>
    <scope>NUCLEOTIDE SEQUENCE [LARGE SCALE GENOMIC DNA]</scope>
    <source>
        <strain evidence="2 3">A5K-106</strain>
    </source>
</reference>
<proteinExistence type="predicted"/>
<organism evidence="2 3">
    <name type="scientific">Thalassomonas actiniarum</name>
    <dbReference type="NCBI Taxonomy" id="485447"/>
    <lineage>
        <taxon>Bacteria</taxon>
        <taxon>Pseudomonadati</taxon>
        <taxon>Pseudomonadota</taxon>
        <taxon>Gammaproteobacteria</taxon>
        <taxon>Alteromonadales</taxon>
        <taxon>Colwelliaceae</taxon>
        <taxon>Thalassomonas</taxon>
    </lineage>
</organism>
<name>A0AAE9YR17_9GAMM</name>
<gene>
    <name evidence="2" type="ORF">SG35_000935</name>
</gene>
<protein>
    <submittedName>
        <fullName evidence="2">Uncharacterized protein</fullName>
    </submittedName>
</protein>
<dbReference type="KEGG" id="tact:SG35_000935"/>
<reference evidence="2 3" key="2">
    <citation type="journal article" date="2022" name="Mar. Drugs">
        <title>Bioassay-Guided Fractionation Leads to the Detection of Cholic Acid Generated by the Rare Thalassomonas sp.</title>
        <authorList>
            <person name="Pheiffer F."/>
            <person name="Schneider Y.K."/>
            <person name="Hansen E.H."/>
            <person name="Andersen J.H."/>
            <person name="Isaksson J."/>
            <person name="Busche T."/>
            <person name="R C."/>
            <person name="Kalinowski J."/>
            <person name="Zyl L.V."/>
            <person name="Trindade M."/>
        </authorList>
    </citation>
    <scope>NUCLEOTIDE SEQUENCE [LARGE SCALE GENOMIC DNA]</scope>
    <source>
        <strain evidence="2 3">A5K-106</strain>
    </source>
</reference>
<dbReference type="AlphaFoldDB" id="A0AAE9YR17"/>
<feature type="chain" id="PRO_5042189399" evidence="1">
    <location>
        <begin position="24"/>
        <end position="239"/>
    </location>
</feature>
<dbReference type="RefSeq" id="WP_152646857.1">
    <property type="nucleotide sequence ID" value="NZ_CP059735.1"/>
</dbReference>
<dbReference type="EMBL" id="CP059735">
    <property type="protein sequence ID" value="WDD99286.1"/>
    <property type="molecule type" value="Genomic_DNA"/>
</dbReference>
<keyword evidence="3" id="KW-1185">Reference proteome</keyword>